<sequence>MQKTLITIVLIAFTATKSFAHYLWVETAPTGHIGKEQLIKVHFGEYTYGVIEKVNGDAFNNVNQFDLWVVDAKGNKTALKTTAQDDYYLAKFTPKANGTFTVILNNNKIDVIDYTQYDFGIFKTHYHSTAKFQVGKNSNETVALNDSGIVVKDISKSKNEVKLQVLFKNEPLAKNELKVFVSDLWSKTLETDENGYVSFKLPWETKYIIETTKKEEVPGKYKDEDYEFIWHCATYSIQ</sequence>
<accession>A0ABX1D8K8</accession>
<comment type="caution">
    <text evidence="1">The sequence shown here is derived from an EMBL/GenBank/DDBJ whole genome shotgun (WGS) entry which is preliminary data.</text>
</comment>
<proteinExistence type="predicted"/>
<gene>
    <name evidence="1" type="ORF">HC176_04305</name>
</gene>
<dbReference type="Proteomes" id="UP000760545">
    <property type="component" value="Unassembled WGS sequence"/>
</dbReference>
<name>A0ABX1D8K8_9FLAO</name>
<evidence type="ECO:0000313" key="1">
    <source>
        <dbReference type="EMBL" id="NJX14702.1"/>
    </source>
</evidence>
<dbReference type="EMBL" id="JAAVJS010000004">
    <property type="protein sequence ID" value="NJX14702.1"/>
    <property type="molecule type" value="Genomic_DNA"/>
</dbReference>
<keyword evidence="2" id="KW-1185">Reference proteome</keyword>
<organism evidence="1 2">
    <name type="scientific">Tamlana crocina</name>
    <dbReference type="NCBI Taxonomy" id="393006"/>
    <lineage>
        <taxon>Bacteria</taxon>
        <taxon>Pseudomonadati</taxon>
        <taxon>Bacteroidota</taxon>
        <taxon>Flavobacteriia</taxon>
        <taxon>Flavobacteriales</taxon>
        <taxon>Flavobacteriaceae</taxon>
        <taxon>Tamlana</taxon>
    </lineage>
</organism>
<dbReference type="Pfam" id="PF10670">
    <property type="entry name" value="DUF4198"/>
    <property type="match status" value="1"/>
</dbReference>
<dbReference type="InterPro" id="IPR019613">
    <property type="entry name" value="DUF4198"/>
</dbReference>
<protein>
    <submittedName>
        <fullName evidence="1">DUF4198 domain-containing protein</fullName>
    </submittedName>
</protein>
<evidence type="ECO:0000313" key="2">
    <source>
        <dbReference type="Proteomes" id="UP000760545"/>
    </source>
</evidence>
<reference evidence="1 2" key="1">
    <citation type="submission" date="2020-03" db="EMBL/GenBank/DDBJ databases">
        <title>Tamlana sp. nov, isolated from XXX.</title>
        <authorList>
            <person name="Cao W.R."/>
        </authorList>
    </citation>
    <scope>NUCLEOTIDE SEQUENCE [LARGE SCALE GENOMIC DNA]</scope>
    <source>
        <strain evidence="1 2">HST1-43</strain>
    </source>
</reference>
<dbReference type="RefSeq" id="WP_167916947.1">
    <property type="nucleotide sequence ID" value="NZ_JAAVJS010000004.1"/>
</dbReference>